<feature type="domain" description="Glucose-methanol-choline oxidoreductase C-terminal" evidence="7">
    <location>
        <begin position="459"/>
        <end position="514"/>
    </location>
</feature>
<dbReference type="Pfam" id="PF05199">
    <property type="entry name" value="GMC_oxred_C"/>
    <property type="match status" value="1"/>
</dbReference>
<evidence type="ECO:0000256" key="5">
    <source>
        <dbReference type="SAM" id="MobiDB-lite"/>
    </source>
</evidence>
<accession>A0A939PN23</accession>
<evidence type="ECO:0000256" key="1">
    <source>
        <dbReference type="ARBA" id="ARBA00010790"/>
    </source>
</evidence>
<comment type="caution">
    <text evidence="8">The sequence shown here is derived from an EMBL/GenBank/DDBJ whole genome shotgun (WGS) entry which is preliminary data.</text>
</comment>
<evidence type="ECO:0000256" key="4">
    <source>
        <dbReference type="ARBA" id="ARBA00023002"/>
    </source>
</evidence>
<dbReference type="Gene3D" id="3.50.50.60">
    <property type="entry name" value="FAD/NAD(P)-binding domain"/>
    <property type="match status" value="2"/>
</dbReference>
<keyword evidence="4" id="KW-0560">Oxidoreductase</keyword>
<evidence type="ECO:0000259" key="6">
    <source>
        <dbReference type="Pfam" id="PF00732"/>
    </source>
</evidence>
<dbReference type="EMBL" id="JAGEOJ010000019">
    <property type="protein sequence ID" value="MBO2453078.1"/>
    <property type="molecule type" value="Genomic_DNA"/>
</dbReference>
<dbReference type="InterPro" id="IPR000172">
    <property type="entry name" value="GMC_OxRdtase_N"/>
</dbReference>
<keyword evidence="2" id="KW-0285">Flavoprotein</keyword>
<dbReference type="GO" id="GO:0016614">
    <property type="term" value="F:oxidoreductase activity, acting on CH-OH group of donors"/>
    <property type="evidence" value="ECO:0007669"/>
    <property type="project" value="InterPro"/>
</dbReference>
<dbReference type="InterPro" id="IPR036188">
    <property type="entry name" value="FAD/NAD-bd_sf"/>
</dbReference>
<dbReference type="SUPFAM" id="SSF51905">
    <property type="entry name" value="FAD/NAD(P)-binding domain"/>
    <property type="match status" value="1"/>
</dbReference>
<gene>
    <name evidence="8" type="ORF">J4573_38710</name>
</gene>
<dbReference type="GO" id="GO:0050660">
    <property type="term" value="F:flavin adenine dinucleotide binding"/>
    <property type="evidence" value="ECO:0007669"/>
    <property type="project" value="InterPro"/>
</dbReference>
<evidence type="ECO:0000256" key="3">
    <source>
        <dbReference type="ARBA" id="ARBA00022827"/>
    </source>
</evidence>
<organism evidence="8 9">
    <name type="scientific">Actinomadura barringtoniae</name>
    <dbReference type="NCBI Taxonomy" id="1427535"/>
    <lineage>
        <taxon>Bacteria</taxon>
        <taxon>Bacillati</taxon>
        <taxon>Actinomycetota</taxon>
        <taxon>Actinomycetes</taxon>
        <taxon>Streptosporangiales</taxon>
        <taxon>Thermomonosporaceae</taxon>
        <taxon>Actinomadura</taxon>
    </lineage>
</organism>
<comment type="similarity">
    <text evidence="1">Belongs to the GMC oxidoreductase family.</text>
</comment>
<dbReference type="PANTHER" id="PTHR46056">
    <property type="entry name" value="LONG-CHAIN-ALCOHOL OXIDASE"/>
    <property type="match status" value="1"/>
</dbReference>
<proteinExistence type="inferred from homology"/>
<feature type="domain" description="Glucose-methanol-choline oxidoreductase N-terminal" evidence="6">
    <location>
        <begin position="81"/>
        <end position="308"/>
    </location>
</feature>
<dbReference type="PANTHER" id="PTHR46056:SF12">
    <property type="entry name" value="LONG-CHAIN-ALCOHOL OXIDASE"/>
    <property type="match status" value="1"/>
</dbReference>
<evidence type="ECO:0000259" key="7">
    <source>
        <dbReference type="Pfam" id="PF05199"/>
    </source>
</evidence>
<protein>
    <submittedName>
        <fullName evidence="8">GMC family oxidoreductase</fullName>
    </submittedName>
</protein>
<dbReference type="Proteomes" id="UP000669179">
    <property type="component" value="Unassembled WGS sequence"/>
</dbReference>
<feature type="region of interest" description="Disordered" evidence="5">
    <location>
        <begin position="138"/>
        <end position="157"/>
    </location>
</feature>
<name>A0A939PN23_9ACTN</name>
<dbReference type="PRINTS" id="PR00411">
    <property type="entry name" value="PNDRDTASEI"/>
</dbReference>
<dbReference type="InterPro" id="IPR007867">
    <property type="entry name" value="GMC_OxRtase_C"/>
</dbReference>
<keyword evidence="9" id="KW-1185">Reference proteome</keyword>
<evidence type="ECO:0000256" key="2">
    <source>
        <dbReference type="ARBA" id="ARBA00022630"/>
    </source>
</evidence>
<keyword evidence="3" id="KW-0274">FAD</keyword>
<dbReference type="AlphaFoldDB" id="A0A939PN23"/>
<dbReference type="RefSeq" id="WP_208261107.1">
    <property type="nucleotide sequence ID" value="NZ_JAGEOJ010000019.1"/>
</dbReference>
<evidence type="ECO:0000313" key="8">
    <source>
        <dbReference type="EMBL" id="MBO2453078.1"/>
    </source>
</evidence>
<reference evidence="8" key="1">
    <citation type="submission" date="2021-03" db="EMBL/GenBank/DDBJ databases">
        <authorList>
            <person name="Kanchanasin P."/>
            <person name="Saeng-In P."/>
            <person name="Phongsopitanun W."/>
            <person name="Yuki M."/>
            <person name="Kudo T."/>
            <person name="Ohkuma M."/>
            <person name="Tanasupawat S."/>
        </authorList>
    </citation>
    <scope>NUCLEOTIDE SEQUENCE</scope>
    <source>
        <strain evidence="8">GKU 128</strain>
    </source>
</reference>
<sequence length="550" mass="59884">MPESTHYDVIVIGSGAGGGTLVHRLAPSGRRVLLLERGGYLPRERDNWDSTAVFVRGDYRAPEFWFDKHGDRFPPEVNYYVGGNTKFYGAALFRLRPQDFGEVRHHGGVSPAWPLSYDDLEPYYTEAERLYLVHGRRGEDPAEGPASAEYAHPPVRHEPRIQQLSDDLEKLGLRPFHLPIGVNLDQDAEGKAVHTSVCIRCDRVDGFPCLVNGKSDAQVICVDPALAHDNVELITHAHVQRLETDGTGRTVTGVVTTLGDGSTATFTADIVVVACGAVNSAVLLLRSANDRHPNGLANGSDVVGRHYMRHNNLALMAVSRQPNPTRFQKTLAVHDWYFGADDWDHPLGGIQMLGKSDAEQIKGEAPRWAGAGLAPKMPFETMAHHAVDFWLCAEDLPDPANRVTLDGDGGIHLTLDEKNNIEPLNRLRHKLQGMLDHLGMHPHLLDHSLYLHKMMPIGATAHQAGTVRFGTDPATSALDTDCKAHELDNLYVVDTSFFPSVGAVNPSLTAIANALRVGDHIIERLGGPLGGHLEEGRLGGRLSGGPGGAP</sequence>
<dbReference type="Pfam" id="PF00732">
    <property type="entry name" value="GMC_oxred_N"/>
    <property type="match status" value="1"/>
</dbReference>
<evidence type="ECO:0000313" key="9">
    <source>
        <dbReference type="Proteomes" id="UP000669179"/>
    </source>
</evidence>